<feature type="compositionally biased region" description="Low complexity" evidence="1">
    <location>
        <begin position="242"/>
        <end position="258"/>
    </location>
</feature>
<dbReference type="Pfam" id="PF08578">
    <property type="entry name" value="DUF1765"/>
    <property type="match status" value="1"/>
</dbReference>
<comment type="caution">
    <text evidence="2">The sequence shown here is derived from an EMBL/GenBank/DDBJ whole genome shotgun (WGS) entry which is preliminary data.</text>
</comment>
<feature type="compositionally biased region" description="Low complexity" evidence="1">
    <location>
        <begin position="218"/>
        <end position="234"/>
    </location>
</feature>
<name>A0A4T0BXR4_AURPU</name>
<gene>
    <name evidence="2" type="ORF">D6C78_04945</name>
</gene>
<evidence type="ECO:0000256" key="1">
    <source>
        <dbReference type="SAM" id="MobiDB-lite"/>
    </source>
</evidence>
<feature type="region of interest" description="Disordered" evidence="1">
    <location>
        <begin position="1055"/>
        <end position="1122"/>
    </location>
</feature>
<evidence type="ECO:0000313" key="2">
    <source>
        <dbReference type="EMBL" id="TIA37114.1"/>
    </source>
</evidence>
<dbReference type="Proteomes" id="UP000308724">
    <property type="component" value="Unassembled WGS sequence"/>
</dbReference>
<dbReference type="PANTHER" id="PTHR37988:SF1">
    <property type="entry name" value="UPF0592 MEMBRANE PROTEIN C7D4.03C"/>
    <property type="match status" value="1"/>
</dbReference>
<reference evidence="2 3" key="1">
    <citation type="submission" date="2018-10" db="EMBL/GenBank/DDBJ databases">
        <title>Fifty Aureobasidium pullulans genomes reveal a recombining polyextremotolerant generalist.</title>
        <authorList>
            <person name="Gostincar C."/>
            <person name="Turk M."/>
            <person name="Zajc J."/>
            <person name="Gunde-Cimerman N."/>
        </authorList>
    </citation>
    <scope>NUCLEOTIDE SEQUENCE [LARGE SCALE GENOMIC DNA]</scope>
    <source>
        <strain evidence="2 3">EXF-1645</strain>
    </source>
</reference>
<accession>A0A4T0BXR4</accession>
<evidence type="ECO:0000313" key="3">
    <source>
        <dbReference type="Proteomes" id="UP000308724"/>
    </source>
</evidence>
<sequence>MPLPRPTSFRSGLCSSARNTTQLFERKDNTPWSGTIAILKTDRAQMSTMTTVANNYRGHEDAITNARARRSYVEASTPSDFQRSASYTFLGNAATKNPAYNAPSPLAITDRGSFCEQDLIAGLDESTDTSPPESSGWSTPADDQVMPQGLPQDLVAELHKSPKITVTADSEHTPSPPVSLKDGTSSIDSAKVLPAPVHHERSRSTSKSRSLAKRLSRRLSSAPPSRSPSPSNRTSEQKSDAPVQDVVVESPPVVSRPVATRRKSIFRRRDSEKNKDEKNKEDDTDTTESGGFLARRGTVLKRRSLKPVAPTVRASMEEPKSTPPMPQLPKSFSTDRLQTTSHLHPSRANPMPPLASTEKYQTLPALTLPRKKDELWSVFRSLDGDYTKFQSKSSTLKANVVRSSLLPFLRNYADHASNLSLRAEDLDRRTNILNKWWTGLLDMLHGRNNQSISGTDRPAILDGISGIMDRQEWRLSPSPLCPLDRRNMHMIPSRNNTTTSLSSTGIDFLTESVHHNVRNMFVQNLNSQMAFVVDRMSLKNASASLVTFCGKATAYAFFFCPGIAEVLVRLWDAPTEVMRRVLAESGVSRFDNLGETAARINSAFPPSMQSLGFVSLGKLLKHLRKQTPLPLGTANIQWYGYWLERWSGRESDLFFAFVKHFHILVADYLPSDATKKERVCVPGLIFVHSQILVNLDSTIHRDAGQLHGDPSNNPSPTFDDVLVDPDAVASTLPLPPTNAIRIMAENRLIMLIRDFLSERASEHPFARQLFAESFACLLQAGARGISIYSHLACYTLCDFLEEAFPIIVRYEQMHPSQQCLINTDFWIEVCKKMVLSQNTMTEIRLFAFLFTIWSTVNSSPERKNKICVELLLDQEVFEKTFTHWCPMVRAYYMRLLCWRLGRYDGEGSSGDRYVHYFNVISERVADSCCFRLIFETLLQRLQAVWSHFLWQRQQAAQGKMLPPSTTPCNPAPGRRLLIIRTDTQVAPGGSFLAFDGIMPPHPSAPIGTPSQAWKRDSVISQAASLDIRPTSSASSEFNTEVEREGGLRGFLRSIMGGKSRKAPPLKTTSSSASLPPAPETTLPAGKLTRSATTATQAPRSRASATKPSPQTTPLASRGPSPIRHRNFCFKFSLEMHPKAHHPTAMRLQPPRLPLAAQLYLQDGDSEDAIVKAVEPVGESKAQATYSGRALAEWTCILMECQGFFERRKGEGVPTNKHVETPTLGVEVFSKSR</sequence>
<feature type="compositionally biased region" description="Basic residues" evidence="1">
    <location>
        <begin position="204"/>
        <end position="217"/>
    </location>
</feature>
<dbReference type="AlphaFoldDB" id="A0A4T0BXR4"/>
<feature type="compositionally biased region" description="Low complexity" evidence="1">
    <location>
        <begin position="1064"/>
        <end position="1074"/>
    </location>
</feature>
<organism evidence="2 3">
    <name type="scientific">Aureobasidium pullulans</name>
    <name type="common">Black yeast</name>
    <name type="synonym">Pullularia pullulans</name>
    <dbReference type="NCBI Taxonomy" id="5580"/>
    <lineage>
        <taxon>Eukaryota</taxon>
        <taxon>Fungi</taxon>
        <taxon>Dikarya</taxon>
        <taxon>Ascomycota</taxon>
        <taxon>Pezizomycotina</taxon>
        <taxon>Dothideomycetes</taxon>
        <taxon>Dothideomycetidae</taxon>
        <taxon>Dothideales</taxon>
        <taxon>Saccotheciaceae</taxon>
        <taxon>Aureobasidium</taxon>
    </lineage>
</organism>
<feature type="compositionally biased region" description="Basic and acidic residues" evidence="1">
    <location>
        <begin position="267"/>
        <end position="281"/>
    </location>
</feature>
<dbReference type="EMBL" id="QZBZ01000089">
    <property type="protein sequence ID" value="TIA37114.1"/>
    <property type="molecule type" value="Genomic_DNA"/>
</dbReference>
<feature type="region of interest" description="Disordered" evidence="1">
    <location>
        <begin position="124"/>
        <end position="147"/>
    </location>
</feature>
<protein>
    <submittedName>
        <fullName evidence="2">DUF1765-domain-containing protein</fullName>
    </submittedName>
</protein>
<feature type="compositionally biased region" description="Polar residues" evidence="1">
    <location>
        <begin position="128"/>
        <end position="138"/>
    </location>
</feature>
<feature type="region of interest" description="Disordered" evidence="1">
    <location>
        <begin position="165"/>
        <end position="290"/>
    </location>
</feature>
<dbReference type="PANTHER" id="PTHR37988">
    <property type="entry name" value="UPF0592 MEMBRANE PROTEIN C7D4.03C"/>
    <property type="match status" value="1"/>
</dbReference>
<proteinExistence type="predicted"/>
<feature type="region of interest" description="Disordered" evidence="1">
    <location>
        <begin position="308"/>
        <end position="329"/>
    </location>
</feature>
<feature type="compositionally biased region" description="Polar residues" evidence="1">
    <location>
        <begin position="1089"/>
        <end position="1114"/>
    </location>
</feature>
<dbReference type="InterPro" id="IPR013887">
    <property type="entry name" value="UPF0592"/>
</dbReference>